<feature type="transmembrane region" description="Helical" evidence="1">
    <location>
        <begin position="116"/>
        <end position="135"/>
    </location>
</feature>
<protein>
    <recommendedName>
        <fullName evidence="4">MARVEL domain-containing protein</fullName>
    </recommendedName>
</protein>
<dbReference type="AlphaFoldDB" id="A0AAV7ZMX6"/>
<evidence type="ECO:0000313" key="3">
    <source>
        <dbReference type="Proteomes" id="UP001146793"/>
    </source>
</evidence>
<dbReference type="EMBL" id="JANTQA010000026">
    <property type="protein sequence ID" value="KAJ3442181.1"/>
    <property type="molecule type" value="Genomic_DNA"/>
</dbReference>
<evidence type="ECO:0000313" key="2">
    <source>
        <dbReference type="EMBL" id="KAJ3442181.1"/>
    </source>
</evidence>
<gene>
    <name evidence="2" type="ORF">M0812_11911</name>
</gene>
<feature type="transmembrane region" description="Helical" evidence="1">
    <location>
        <begin position="76"/>
        <end position="96"/>
    </location>
</feature>
<feature type="transmembrane region" description="Helical" evidence="1">
    <location>
        <begin position="12"/>
        <end position="33"/>
    </location>
</feature>
<keyword evidence="1" id="KW-0472">Membrane</keyword>
<keyword evidence="1" id="KW-1133">Transmembrane helix</keyword>
<reference evidence="2" key="1">
    <citation type="submission" date="2022-08" db="EMBL/GenBank/DDBJ databases">
        <title>Novel sulphate-reducing endosymbionts in the free-living metamonad Anaeramoeba.</title>
        <authorList>
            <person name="Jerlstrom-Hultqvist J."/>
            <person name="Cepicka I."/>
            <person name="Gallot-Lavallee L."/>
            <person name="Salas-Leiva D."/>
            <person name="Curtis B.A."/>
            <person name="Zahonova K."/>
            <person name="Pipaliya S."/>
            <person name="Dacks J."/>
            <person name="Roger A.J."/>
        </authorList>
    </citation>
    <scope>NUCLEOTIDE SEQUENCE</scope>
    <source>
        <strain evidence="2">Busselton2</strain>
    </source>
</reference>
<evidence type="ECO:0008006" key="4">
    <source>
        <dbReference type="Google" id="ProtNLM"/>
    </source>
</evidence>
<keyword evidence="1" id="KW-0812">Transmembrane</keyword>
<dbReference type="Proteomes" id="UP001146793">
    <property type="component" value="Unassembled WGS sequence"/>
</dbReference>
<proteinExistence type="predicted"/>
<evidence type="ECO:0000256" key="1">
    <source>
        <dbReference type="SAM" id="Phobius"/>
    </source>
</evidence>
<feature type="transmembrane region" description="Helical" evidence="1">
    <location>
        <begin position="45"/>
        <end position="64"/>
    </location>
</feature>
<comment type="caution">
    <text evidence="2">The sequence shown here is derived from an EMBL/GenBank/DDBJ whole genome shotgun (WGS) entry which is preliminary data.</text>
</comment>
<sequence length="142" mass="15740">MVTNTVKGRKLIISIVLHIFNIIFWIVSLAGLHKYLVAYVDNDSLLTFAVVMSGLFSFLVLVLAYLKKQTPNVCKLLDFCLIALLCLLMITINMAYYPCMQDKQSLSCLKGSSTLAAGGILQLIVLWSLLINSVYGDGDPEF</sequence>
<accession>A0AAV7ZMX6</accession>
<organism evidence="2 3">
    <name type="scientific">Anaeramoeba flamelloides</name>
    <dbReference type="NCBI Taxonomy" id="1746091"/>
    <lineage>
        <taxon>Eukaryota</taxon>
        <taxon>Metamonada</taxon>
        <taxon>Anaeramoebidae</taxon>
        <taxon>Anaeramoeba</taxon>
    </lineage>
</organism>
<name>A0AAV7ZMX6_9EUKA</name>